<proteinExistence type="predicted"/>
<dbReference type="PROSITE" id="PS50109">
    <property type="entry name" value="HIS_KIN"/>
    <property type="match status" value="1"/>
</dbReference>
<evidence type="ECO:0000256" key="11">
    <source>
        <dbReference type="ARBA" id="ARBA00023012"/>
    </source>
</evidence>
<dbReference type="InterPro" id="IPR003660">
    <property type="entry name" value="HAMP_dom"/>
</dbReference>
<name>A0A318TY55_9RHOB</name>
<dbReference type="Proteomes" id="UP000247727">
    <property type="component" value="Unassembled WGS sequence"/>
</dbReference>
<dbReference type="InterPro" id="IPR003661">
    <property type="entry name" value="HisK_dim/P_dom"/>
</dbReference>
<evidence type="ECO:0000256" key="8">
    <source>
        <dbReference type="ARBA" id="ARBA00022777"/>
    </source>
</evidence>
<dbReference type="RefSeq" id="WP_110805813.1">
    <property type="nucleotide sequence ID" value="NZ_QJTK01000007.1"/>
</dbReference>
<reference evidence="15 16" key="1">
    <citation type="submission" date="2018-06" db="EMBL/GenBank/DDBJ databases">
        <title>Genomic Encyclopedia of Type Strains, Phase III (KMG-III): the genomes of soil and plant-associated and newly described type strains.</title>
        <authorList>
            <person name="Whitman W."/>
        </authorList>
    </citation>
    <scope>NUCLEOTIDE SEQUENCE [LARGE SCALE GENOMIC DNA]</scope>
    <source>
        <strain evidence="15 16">JA737</strain>
    </source>
</reference>
<accession>A0A318TY55</accession>
<dbReference type="PANTHER" id="PTHR45436">
    <property type="entry name" value="SENSOR HISTIDINE KINASE YKOH"/>
    <property type="match status" value="1"/>
</dbReference>
<feature type="domain" description="HAMP" evidence="14">
    <location>
        <begin position="179"/>
        <end position="231"/>
    </location>
</feature>
<evidence type="ECO:0000313" key="15">
    <source>
        <dbReference type="EMBL" id="PYF09697.1"/>
    </source>
</evidence>
<dbReference type="PANTHER" id="PTHR45436:SF14">
    <property type="entry name" value="SENSOR PROTEIN QSEC"/>
    <property type="match status" value="1"/>
</dbReference>
<dbReference type="Pfam" id="PF02518">
    <property type="entry name" value="HATPase_c"/>
    <property type="match status" value="1"/>
</dbReference>
<dbReference type="InterPro" id="IPR003594">
    <property type="entry name" value="HATPase_dom"/>
</dbReference>
<gene>
    <name evidence="15" type="ORF">C8J30_10767</name>
</gene>
<dbReference type="Gene3D" id="1.20.5.1040">
    <property type="entry name" value="Sensor protein qsec"/>
    <property type="match status" value="1"/>
</dbReference>
<feature type="domain" description="Histidine kinase" evidence="13">
    <location>
        <begin position="239"/>
        <end position="435"/>
    </location>
</feature>
<keyword evidence="7" id="KW-0547">Nucleotide-binding</keyword>
<keyword evidence="16" id="KW-1185">Reference proteome</keyword>
<organism evidence="15 16">
    <name type="scientific">Rhodobacter viridis</name>
    <dbReference type="NCBI Taxonomy" id="1054202"/>
    <lineage>
        <taxon>Bacteria</taxon>
        <taxon>Pseudomonadati</taxon>
        <taxon>Pseudomonadota</taxon>
        <taxon>Alphaproteobacteria</taxon>
        <taxon>Rhodobacterales</taxon>
        <taxon>Rhodobacter group</taxon>
        <taxon>Rhodobacter</taxon>
    </lineage>
</organism>
<dbReference type="SMART" id="SM00388">
    <property type="entry name" value="HisKA"/>
    <property type="match status" value="1"/>
</dbReference>
<evidence type="ECO:0000256" key="5">
    <source>
        <dbReference type="ARBA" id="ARBA00022679"/>
    </source>
</evidence>
<dbReference type="InterPro" id="IPR036890">
    <property type="entry name" value="HATPase_C_sf"/>
</dbReference>
<evidence type="ECO:0000256" key="7">
    <source>
        <dbReference type="ARBA" id="ARBA00022741"/>
    </source>
</evidence>
<dbReference type="EC" id="2.7.13.3" evidence="3"/>
<dbReference type="SMART" id="SM00387">
    <property type="entry name" value="HATPase_c"/>
    <property type="match status" value="1"/>
</dbReference>
<protein>
    <recommendedName>
        <fullName evidence="3">histidine kinase</fullName>
        <ecNumber evidence="3">2.7.13.3</ecNumber>
    </recommendedName>
</protein>
<evidence type="ECO:0000259" key="13">
    <source>
        <dbReference type="PROSITE" id="PS50109"/>
    </source>
</evidence>
<dbReference type="PROSITE" id="PS50885">
    <property type="entry name" value="HAMP"/>
    <property type="match status" value="1"/>
</dbReference>
<dbReference type="GO" id="GO:0000155">
    <property type="term" value="F:phosphorelay sensor kinase activity"/>
    <property type="evidence" value="ECO:0007669"/>
    <property type="project" value="InterPro"/>
</dbReference>
<dbReference type="Gene3D" id="3.30.565.10">
    <property type="entry name" value="Histidine kinase-like ATPase, C-terminal domain"/>
    <property type="match status" value="1"/>
</dbReference>
<keyword evidence="9" id="KW-0067">ATP-binding</keyword>
<dbReference type="Gene3D" id="1.10.287.130">
    <property type="match status" value="1"/>
</dbReference>
<keyword evidence="6 12" id="KW-0812">Transmembrane</keyword>
<dbReference type="AlphaFoldDB" id="A0A318TY55"/>
<evidence type="ECO:0000313" key="16">
    <source>
        <dbReference type="Proteomes" id="UP000247727"/>
    </source>
</evidence>
<keyword evidence="11" id="KW-0902">Two-component regulatory system</keyword>
<dbReference type="SUPFAM" id="SSF55874">
    <property type="entry name" value="ATPase domain of HSP90 chaperone/DNA topoisomerase II/histidine kinase"/>
    <property type="match status" value="1"/>
</dbReference>
<dbReference type="GO" id="GO:0005524">
    <property type="term" value="F:ATP binding"/>
    <property type="evidence" value="ECO:0007669"/>
    <property type="project" value="UniProtKB-KW"/>
</dbReference>
<dbReference type="OrthoDB" id="9809766at2"/>
<evidence type="ECO:0000256" key="10">
    <source>
        <dbReference type="ARBA" id="ARBA00022989"/>
    </source>
</evidence>
<feature type="transmembrane region" description="Helical" evidence="12">
    <location>
        <begin position="158"/>
        <end position="182"/>
    </location>
</feature>
<dbReference type="InterPro" id="IPR036097">
    <property type="entry name" value="HisK_dim/P_sf"/>
</dbReference>
<evidence type="ECO:0000256" key="3">
    <source>
        <dbReference type="ARBA" id="ARBA00012438"/>
    </source>
</evidence>
<evidence type="ECO:0000256" key="9">
    <source>
        <dbReference type="ARBA" id="ARBA00022840"/>
    </source>
</evidence>
<keyword evidence="5" id="KW-0808">Transferase</keyword>
<keyword evidence="4" id="KW-0597">Phosphoprotein</keyword>
<keyword evidence="12" id="KW-0472">Membrane</keyword>
<evidence type="ECO:0000256" key="6">
    <source>
        <dbReference type="ARBA" id="ARBA00022692"/>
    </source>
</evidence>
<dbReference type="Pfam" id="PF00512">
    <property type="entry name" value="HisKA"/>
    <property type="match status" value="1"/>
</dbReference>
<keyword evidence="8 15" id="KW-0418">Kinase</keyword>
<evidence type="ECO:0000256" key="4">
    <source>
        <dbReference type="ARBA" id="ARBA00022553"/>
    </source>
</evidence>
<feature type="transmembrane region" description="Helical" evidence="12">
    <location>
        <begin position="15"/>
        <end position="36"/>
    </location>
</feature>
<evidence type="ECO:0000256" key="12">
    <source>
        <dbReference type="SAM" id="Phobius"/>
    </source>
</evidence>
<keyword evidence="10 12" id="KW-1133">Transmembrane helix</keyword>
<dbReference type="EMBL" id="QJTK01000007">
    <property type="protein sequence ID" value="PYF09697.1"/>
    <property type="molecule type" value="Genomic_DNA"/>
</dbReference>
<sequence>MKTARLRPVSLQKRLAIAVGLLVTVLWIAAASFTAYRQRLQMDMMFDASLEETAHRVLPLVVSDILSRGDLVTGTQTVPAVRPHDDSFSYIVRDDKGSILMISHGADPGLFPAWDGIGFRTTHDLRVYNDDALQGTVRISVAEPMVHRKRMAFEVRMGLLAPIALVLPLTLAGIAGLIRYGFAPLRQFRLRLARRGAADLTPVDATDLPAEVQPLAETLNALLTRLDAAFQAERSFAANAAHELRTPLAGAIAQAQRLRAETSDPAVIARASDIETVLKRLTRLSEGLMSLARAEGGRLRREAVQDLRPVVRIVVEDATRLAGGARVTLDLPEMPVLSDLDPDLFGILVRNLVSNALRHGCEGAEVRLRLEPGLLRVENDCDPVEPEVLARVGARFERAPGAVRGGAGLGLAIVQTILGRAGGELRLTSPLPGTTRGFAAEARFAPRQQA</sequence>
<comment type="catalytic activity">
    <reaction evidence="1">
        <text>ATP + protein L-histidine = ADP + protein N-phospho-L-histidine.</text>
        <dbReference type="EC" id="2.7.13.3"/>
    </reaction>
</comment>
<comment type="caution">
    <text evidence="15">The sequence shown here is derived from an EMBL/GenBank/DDBJ whole genome shotgun (WGS) entry which is preliminary data.</text>
</comment>
<dbReference type="InterPro" id="IPR005467">
    <property type="entry name" value="His_kinase_dom"/>
</dbReference>
<evidence type="ECO:0000259" key="14">
    <source>
        <dbReference type="PROSITE" id="PS50885"/>
    </source>
</evidence>
<comment type="subcellular location">
    <subcellularLocation>
        <location evidence="2">Membrane</location>
        <topology evidence="2">Multi-pass membrane protein</topology>
    </subcellularLocation>
</comment>
<dbReference type="CDD" id="cd00082">
    <property type="entry name" value="HisKA"/>
    <property type="match status" value="1"/>
</dbReference>
<evidence type="ECO:0000256" key="2">
    <source>
        <dbReference type="ARBA" id="ARBA00004141"/>
    </source>
</evidence>
<evidence type="ECO:0000256" key="1">
    <source>
        <dbReference type="ARBA" id="ARBA00000085"/>
    </source>
</evidence>
<dbReference type="SUPFAM" id="SSF47384">
    <property type="entry name" value="Homodimeric domain of signal transducing histidine kinase"/>
    <property type="match status" value="1"/>
</dbReference>
<dbReference type="InterPro" id="IPR050428">
    <property type="entry name" value="TCS_sensor_his_kinase"/>
</dbReference>
<dbReference type="GO" id="GO:0005886">
    <property type="term" value="C:plasma membrane"/>
    <property type="evidence" value="ECO:0007669"/>
    <property type="project" value="TreeGrafter"/>
</dbReference>